<evidence type="ECO:0000313" key="12">
    <source>
        <dbReference type="EMBL" id="MCF4101074.1"/>
    </source>
</evidence>
<accession>A0ABS9EDV7</accession>
<keyword evidence="13" id="KW-1185">Reference proteome</keyword>
<dbReference type="EMBL" id="JAKGTH010000007">
    <property type="protein sequence ID" value="MCF4101074.1"/>
    <property type="molecule type" value="Genomic_DNA"/>
</dbReference>
<dbReference type="SUPFAM" id="SSF51126">
    <property type="entry name" value="Pectin lyase-like"/>
    <property type="match status" value="1"/>
</dbReference>
<comment type="subcellular location">
    <subcellularLocation>
        <location evidence="2">Secreted</location>
    </subcellularLocation>
</comment>
<evidence type="ECO:0000256" key="8">
    <source>
        <dbReference type="ARBA" id="ARBA00038263"/>
    </source>
</evidence>
<keyword evidence="4" id="KW-0479">Metal-binding</keyword>
<dbReference type="PROSITE" id="PS51257">
    <property type="entry name" value="PROKAR_LIPOPROTEIN"/>
    <property type="match status" value="1"/>
</dbReference>
<protein>
    <submittedName>
        <fullName evidence="12">Right-handed parallel beta-helix repeat-containing protein</fullName>
    </submittedName>
</protein>
<evidence type="ECO:0000256" key="6">
    <source>
        <dbReference type="ARBA" id="ARBA00022837"/>
    </source>
</evidence>
<evidence type="ECO:0000259" key="11">
    <source>
        <dbReference type="Pfam" id="PF22842"/>
    </source>
</evidence>
<feature type="signal peptide" evidence="10">
    <location>
        <begin position="1"/>
        <end position="23"/>
    </location>
</feature>
<dbReference type="InterPro" id="IPR053868">
    <property type="entry name" value="Pel9A-like_beta_helix"/>
</dbReference>
<evidence type="ECO:0000256" key="1">
    <source>
        <dbReference type="ARBA" id="ARBA00001913"/>
    </source>
</evidence>
<evidence type="ECO:0000256" key="7">
    <source>
        <dbReference type="ARBA" id="ARBA00023239"/>
    </source>
</evidence>
<dbReference type="Proteomes" id="UP001179363">
    <property type="component" value="Unassembled WGS sequence"/>
</dbReference>
<dbReference type="Gene3D" id="2.160.20.10">
    <property type="entry name" value="Single-stranded right-handed beta-helix, Pectin lyase-like"/>
    <property type="match status" value="1"/>
</dbReference>
<evidence type="ECO:0000256" key="2">
    <source>
        <dbReference type="ARBA" id="ARBA00004613"/>
    </source>
</evidence>
<comment type="similarity">
    <text evidence="8">Belongs to the polysaccharide lyase 9 family.</text>
</comment>
<feature type="domain" description="Pel9A-like right handed beta-helix region" evidence="11">
    <location>
        <begin position="85"/>
        <end position="322"/>
    </location>
</feature>
<evidence type="ECO:0000256" key="4">
    <source>
        <dbReference type="ARBA" id="ARBA00022723"/>
    </source>
</evidence>
<evidence type="ECO:0000256" key="5">
    <source>
        <dbReference type="ARBA" id="ARBA00022729"/>
    </source>
</evidence>
<dbReference type="Pfam" id="PF22842">
    <property type="entry name" value="Pel9A-like_beta_helix"/>
    <property type="match status" value="1"/>
</dbReference>
<comment type="caution">
    <text evidence="12">The sequence shown here is derived from an EMBL/GenBank/DDBJ whole genome shotgun (WGS) entry which is preliminary data.</text>
</comment>
<proteinExistence type="inferred from homology"/>
<gene>
    <name evidence="12" type="ORF">L1I30_05310</name>
</gene>
<feature type="region of interest" description="Disordered" evidence="9">
    <location>
        <begin position="21"/>
        <end position="41"/>
    </location>
</feature>
<keyword evidence="3" id="KW-0964">Secreted</keyword>
<sequence length="418" mass="44826">MKIRKTYLFVLLLISIIGTSCSADESSPDLKPEIPETGSNPDLEHEVSSAIYVATTAELFNAISNASAGDSIVVKAGMYILNSKVIISNSGEAHNKIYLIGDDFQERPAFDFSGMSENSSNQGIILSGSNWHIKGIDISGAGDNGMKIEGSNNLIEFCTFSRNADTGLQIDSGASNNRILNCDSFFNADSSIENADGFACKLTAGTGNKFIGCRAWNNLDDGWDGYLRGSDDITTTYENCWAFRNGYLGDGTKGGGDGNGFKTGGSDDKTLKHNAIYSNCLAVGNLYDGFDHNSNRGEVTIYNCSAFANGTNYNFSSTNPLAKLTIKNSLALGTKGNTLATQTNISNNSWQLNVQVSEEDFQSLDVEQLLLPRKSDGSLPDVTFMHLVSESDLIDKGVDVGLSFNGEAPDLGTFEFGN</sequence>
<dbReference type="PANTHER" id="PTHR40088">
    <property type="entry name" value="PECTATE LYASE (EUROFUNG)"/>
    <property type="match status" value="1"/>
</dbReference>
<evidence type="ECO:0000313" key="13">
    <source>
        <dbReference type="Proteomes" id="UP001179363"/>
    </source>
</evidence>
<evidence type="ECO:0000256" key="3">
    <source>
        <dbReference type="ARBA" id="ARBA00022525"/>
    </source>
</evidence>
<organism evidence="12 13">
    <name type="scientific">Gillisia lutea</name>
    <dbReference type="NCBI Taxonomy" id="2909668"/>
    <lineage>
        <taxon>Bacteria</taxon>
        <taxon>Pseudomonadati</taxon>
        <taxon>Bacteroidota</taxon>
        <taxon>Flavobacteriia</taxon>
        <taxon>Flavobacteriales</taxon>
        <taxon>Flavobacteriaceae</taxon>
        <taxon>Gillisia</taxon>
    </lineage>
</organism>
<name>A0ABS9EDV7_9FLAO</name>
<dbReference type="PANTHER" id="PTHR40088:SF1">
    <property type="entry name" value="PECTATE LYASE PEL9"/>
    <property type="match status" value="1"/>
</dbReference>
<keyword evidence="7" id="KW-0456">Lyase</keyword>
<feature type="chain" id="PRO_5046586258" evidence="10">
    <location>
        <begin position="24"/>
        <end position="418"/>
    </location>
</feature>
<reference evidence="12" key="1">
    <citation type="submission" date="2022-01" db="EMBL/GenBank/DDBJ databases">
        <title>Gillisia lutea sp. nov., isolated from marine plastic residues from the Malvarosa beach (Valencia, Spain).</title>
        <authorList>
            <person name="Vidal-Verdu A."/>
            <person name="Molina-Menor E."/>
            <person name="Satari L."/>
            <person name="Pascual J."/>
            <person name="Pereto J."/>
            <person name="Porcar M."/>
        </authorList>
    </citation>
    <scope>NUCLEOTIDE SEQUENCE</scope>
    <source>
        <strain evidence="12">M10.2A</strain>
    </source>
</reference>
<keyword evidence="6" id="KW-0106">Calcium</keyword>
<dbReference type="InterPro" id="IPR052052">
    <property type="entry name" value="Polysaccharide_Lyase_9"/>
</dbReference>
<dbReference type="RefSeq" id="WP_236133225.1">
    <property type="nucleotide sequence ID" value="NZ_JAKGTH010000007.1"/>
</dbReference>
<comment type="cofactor">
    <cofactor evidence="1">
        <name>Ca(2+)</name>
        <dbReference type="ChEBI" id="CHEBI:29108"/>
    </cofactor>
</comment>
<dbReference type="InterPro" id="IPR012334">
    <property type="entry name" value="Pectin_lyas_fold"/>
</dbReference>
<keyword evidence="5 10" id="KW-0732">Signal</keyword>
<evidence type="ECO:0000256" key="10">
    <source>
        <dbReference type="SAM" id="SignalP"/>
    </source>
</evidence>
<evidence type="ECO:0000256" key="9">
    <source>
        <dbReference type="SAM" id="MobiDB-lite"/>
    </source>
</evidence>
<dbReference type="InterPro" id="IPR011050">
    <property type="entry name" value="Pectin_lyase_fold/virulence"/>
</dbReference>